<accession>A0A4R7EP02</accession>
<keyword evidence="2" id="KW-1185">Reference proteome</keyword>
<dbReference type="RefSeq" id="WP_243832714.1">
    <property type="nucleotide sequence ID" value="NZ_SOAG01000041.1"/>
</dbReference>
<dbReference type="EMBL" id="SOAG01000041">
    <property type="protein sequence ID" value="TDS51220.1"/>
    <property type="molecule type" value="Genomic_DNA"/>
</dbReference>
<proteinExistence type="predicted"/>
<sequence>MKIATVILSLFMLFKPVLPVVEYVVLYDYIKNELCINKDKPELQCNGKCHLKKEMANASDSGKDKSKNHFASAEIQLVFFQDLLPETALMNFINYTSKSFLNFESRYSFTFTNFLFRPPVL</sequence>
<name>A0A4R7EP02_9FLAO</name>
<protein>
    <submittedName>
        <fullName evidence="1">Uncharacterized protein</fullName>
    </submittedName>
</protein>
<comment type="caution">
    <text evidence="1">The sequence shown here is derived from an EMBL/GenBank/DDBJ whole genome shotgun (WGS) entry which is preliminary data.</text>
</comment>
<reference evidence="1 2" key="1">
    <citation type="submission" date="2019-03" db="EMBL/GenBank/DDBJ databases">
        <title>Genomic Encyclopedia of Archaeal and Bacterial Type Strains, Phase II (KMG-II): from individual species to whole genera.</title>
        <authorList>
            <person name="Goeker M."/>
        </authorList>
    </citation>
    <scope>NUCLEOTIDE SEQUENCE [LARGE SCALE GENOMIC DNA]</scope>
    <source>
        <strain evidence="1 2">DSM 28213</strain>
    </source>
</reference>
<evidence type="ECO:0000313" key="2">
    <source>
        <dbReference type="Proteomes" id="UP000295215"/>
    </source>
</evidence>
<evidence type="ECO:0000313" key="1">
    <source>
        <dbReference type="EMBL" id="TDS51220.1"/>
    </source>
</evidence>
<organism evidence="1 2">
    <name type="scientific">Myroides indicus</name>
    <dbReference type="NCBI Taxonomy" id="1323422"/>
    <lineage>
        <taxon>Bacteria</taxon>
        <taxon>Pseudomonadati</taxon>
        <taxon>Bacteroidota</taxon>
        <taxon>Flavobacteriia</taxon>
        <taxon>Flavobacteriales</taxon>
        <taxon>Flavobacteriaceae</taxon>
        <taxon>Myroides</taxon>
    </lineage>
</organism>
<gene>
    <name evidence="1" type="ORF">C8P70_1414</name>
</gene>
<dbReference type="Proteomes" id="UP000295215">
    <property type="component" value="Unassembled WGS sequence"/>
</dbReference>
<dbReference type="AlphaFoldDB" id="A0A4R7EP02"/>